<dbReference type="GO" id="GO:0004065">
    <property type="term" value="F:arylsulfatase activity"/>
    <property type="evidence" value="ECO:0007669"/>
    <property type="project" value="TreeGrafter"/>
</dbReference>
<dbReference type="PANTHER" id="PTHR42693">
    <property type="entry name" value="ARYLSULFATASE FAMILY MEMBER"/>
    <property type="match status" value="1"/>
</dbReference>
<reference evidence="5 6" key="1">
    <citation type="submission" date="2016-10" db="EMBL/GenBank/DDBJ databases">
        <authorList>
            <person name="Varghese N."/>
            <person name="Submissions S."/>
        </authorList>
    </citation>
    <scope>NUCLEOTIDE SEQUENCE [LARGE SCALE GENOMIC DNA]</scope>
    <source>
        <strain evidence="5 6">DSM 1361</strain>
    </source>
</reference>
<dbReference type="InterPro" id="IPR012159">
    <property type="entry name" value="YejM-like"/>
</dbReference>
<dbReference type="SUPFAM" id="SSF53649">
    <property type="entry name" value="Alkaline phosphatase-like"/>
    <property type="match status" value="1"/>
</dbReference>
<dbReference type="InterPro" id="IPR050738">
    <property type="entry name" value="Sulfatase"/>
</dbReference>
<feature type="domain" description="Inner membrane protein YejM N-terminal" evidence="4">
    <location>
        <begin position="11"/>
        <end position="257"/>
    </location>
</feature>
<evidence type="ECO:0000259" key="3">
    <source>
        <dbReference type="Pfam" id="PF00884"/>
    </source>
</evidence>
<evidence type="ECO:0000256" key="2">
    <source>
        <dbReference type="SAM" id="Phobius"/>
    </source>
</evidence>
<keyword evidence="2" id="KW-0472">Membrane</keyword>
<organism evidence="5 6">
    <name type="scientific">Ruminobacter amylophilus</name>
    <dbReference type="NCBI Taxonomy" id="867"/>
    <lineage>
        <taxon>Bacteria</taxon>
        <taxon>Pseudomonadati</taxon>
        <taxon>Pseudomonadota</taxon>
        <taxon>Gammaproteobacteria</taxon>
        <taxon>Aeromonadales</taxon>
        <taxon>Succinivibrionaceae</taxon>
        <taxon>Ruminobacter</taxon>
    </lineage>
</organism>
<proteinExistence type="inferred from homology"/>
<dbReference type="RefSeq" id="WP_093140015.1">
    <property type="nucleotide sequence ID" value="NZ_FOXF01000002.1"/>
</dbReference>
<dbReference type="Pfam" id="PF11893">
    <property type="entry name" value="DUF3413"/>
    <property type="match status" value="1"/>
</dbReference>
<dbReference type="InterPro" id="IPR000917">
    <property type="entry name" value="Sulfatase_N"/>
</dbReference>
<dbReference type="Proteomes" id="UP000243745">
    <property type="component" value="Unassembled WGS sequence"/>
</dbReference>
<feature type="transmembrane region" description="Helical" evidence="2">
    <location>
        <begin position="173"/>
        <end position="194"/>
    </location>
</feature>
<sequence length="618" mass="70705">MNSINYSSYFTYKDEVSRSISWGHWFVLLNIFLALLIGCAYLYNAPTPSTGLGTTYLIISWLGHFSFLVFIIYILIFFPLTFLCRSTRTYRVLSIILATVFMTVMLIDVKLYQAIKIHLNLSVLQIFFSQEGFSTGLNYNFLYIATPVVGFIEYLFSKLAWRNHYLHRYQKITVFLTCIFIVSFLTTHIMHIWANAYKYVPITQQKSIFPAYYPMTANTFLKEHGLLVYSGNSESTQIERVVSQTSEKLKYPLSSIKVTPSENPYNVLLITIDGLNFEHMTSEYMPNLTDFAKQHDSYIKNYLGNDTDISASFEMIYGIPAQYIKTVQAEKYSPVIITEMLQQDYKITGYITGSASSTGKQLASISGVRPKNIKSYSTDIQTIQNAVKWISADEWGYRPQFTTIKLTSPSTLYLDSDAQIIYRPQIASRNINLDSLDKDKDDEHLHNRYLNCLYQTDRLLGQLFKTVVDSGYAKNTVIIVTSSSGYNISKFFKDSSSKYSREYHHVPLVISWPDAVIPAKISAITSSQDIAPTIAHEILGIQNEEADYTTGANLREIQNRPWVISGSQDELHIISPDQTTIFDKHENTIIYTDNDSERVQPNMSTLIKARKLLNKFSN</sequence>
<dbReference type="PANTHER" id="PTHR42693:SF33">
    <property type="entry name" value="ARYLSULFATASE"/>
    <property type="match status" value="1"/>
</dbReference>
<dbReference type="InterPro" id="IPR024588">
    <property type="entry name" value="YejM_N"/>
</dbReference>
<keyword evidence="2" id="KW-1133">Transmembrane helix</keyword>
<feature type="transmembrane region" description="Helical" evidence="2">
    <location>
        <begin position="55"/>
        <end position="80"/>
    </location>
</feature>
<evidence type="ECO:0000313" key="6">
    <source>
        <dbReference type="Proteomes" id="UP000243745"/>
    </source>
</evidence>
<dbReference type="AlphaFoldDB" id="A0A662ZED7"/>
<keyword evidence="6" id="KW-1185">Reference proteome</keyword>
<evidence type="ECO:0000313" key="5">
    <source>
        <dbReference type="EMBL" id="SFP00809.1"/>
    </source>
</evidence>
<dbReference type="PIRSF" id="PIRSF004950">
    <property type="entry name" value="Mmb_sulf_HI0842"/>
    <property type="match status" value="1"/>
</dbReference>
<comment type="similarity">
    <text evidence="1">Belongs to the sulfatase family.</text>
</comment>
<dbReference type="EMBL" id="FOXF01000002">
    <property type="protein sequence ID" value="SFP00809.1"/>
    <property type="molecule type" value="Genomic_DNA"/>
</dbReference>
<name>A0A662ZED7_9GAMM</name>
<feature type="transmembrane region" description="Helical" evidence="2">
    <location>
        <begin position="21"/>
        <end position="43"/>
    </location>
</feature>
<evidence type="ECO:0008006" key="7">
    <source>
        <dbReference type="Google" id="ProtNLM"/>
    </source>
</evidence>
<gene>
    <name evidence="5" type="ORF">SAMN02910344_00160</name>
</gene>
<dbReference type="Pfam" id="PF00884">
    <property type="entry name" value="Sulfatase"/>
    <property type="match status" value="1"/>
</dbReference>
<feature type="transmembrane region" description="Helical" evidence="2">
    <location>
        <begin position="92"/>
        <end position="112"/>
    </location>
</feature>
<dbReference type="OrthoDB" id="236686at2"/>
<dbReference type="Gene3D" id="3.40.720.10">
    <property type="entry name" value="Alkaline Phosphatase, subunit A"/>
    <property type="match status" value="1"/>
</dbReference>
<protein>
    <recommendedName>
        <fullName evidence="7">Sulfatase</fullName>
    </recommendedName>
</protein>
<feature type="transmembrane region" description="Helical" evidence="2">
    <location>
        <begin position="141"/>
        <end position="161"/>
    </location>
</feature>
<evidence type="ECO:0000259" key="4">
    <source>
        <dbReference type="Pfam" id="PF11893"/>
    </source>
</evidence>
<accession>A0A662ZED7</accession>
<keyword evidence="2" id="KW-0812">Transmembrane</keyword>
<evidence type="ECO:0000256" key="1">
    <source>
        <dbReference type="ARBA" id="ARBA00008779"/>
    </source>
</evidence>
<feature type="domain" description="Sulfatase N-terminal" evidence="3">
    <location>
        <begin position="372"/>
        <end position="535"/>
    </location>
</feature>
<dbReference type="InterPro" id="IPR017850">
    <property type="entry name" value="Alkaline_phosphatase_core_sf"/>
</dbReference>